<evidence type="ECO:0000256" key="2">
    <source>
        <dbReference type="SAM" id="Phobius"/>
    </source>
</evidence>
<evidence type="ECO:0000313" key="4">
    <source>
        <dbReference type="EMBL" id="GGD56645.1"/>
    </source>
</evidence>
<dbReference type="Proteomes" id="UP000612349">
    <property type="component" value="Unassembled WGS sequence"/>
</dbReference>
<keyword evidence="2" id="KW-0812">Transmembrane</keyword>
<evidence type="ECO:0000313" key="5">
    <source>
        <dbReference type="Proteomes" id="UP000612349"/>
    </source>
</evidence>
<dbReference type="InterPro" id="IPR003399">
    <property type="entry name" value="Mce/MlaD"/>
</dbReference>
<feature type="transmembrane region" description="Helical" evidence="2">
    <location>
        <begin position="7"/>
        <end position="29"/>
    </location>
</feature>
<reference evidence="4" key="2">
    <citation type="submission" date="2020-09" db="EMBL/GenBank/DDBJ databases">
        <authorList>
            <person name="Sun Q."/>
            <person name="Zhou Y."/>
        </authorList>
    </citation>
    <scope>NUCLEOTIDE SEQUENCE</scope>
    <source>
        <strain evidence="4">CGMCC 1.15360</strain>
    </source>
</reference>
<evidence type="ECO:0000259" key="3">
    <source>
        <dbReference type="Pfam" id="PF02470"/>
    </source>
</evidence>
<dbReference type="OrthoDB" id="9808689at2"/>
<reference evidence="4" key="1">
    <citation type="journal article" date="2014" name="Int. J. Syst. Evol. Microbiol.">
        <title>Complete genome sequence of Corynebacterium casei LMG S-19264T (=DSM 44701T), isolated from a smear-ripened cheese.</title>
        <authorList>
            <consortium name="US DOE Joint Genome Institute (JGI-PGF)"/>
            <person name="Walter F."/>
            <person name="Albersmeier A."/>
            <person name="Kalinowski J."/>
            <person name="Ruckert C."/>
        </authorList>
    </citation>
    <scope>NUCLEOTIDE SEQUENCE</scope>
    <source>
        <strain evidence="4">CGMCC 1.15360</strain>
    </source>
</reference>
<keyword evidence="2" id="KW-0472">Membrane</keyword>
<proteinExistence type="predicted"/>
<organism evidence="4 5">
    <name type="scientific">Croceicoccus mobilis</name>
    <dbReference type="NCBI Taxonomy" id="1703339"/>
    <lineage>
        <taxon>Bacteria</taxon>
        <taxon>Pseudomonadati</taxon>
        <taxon>Pseudomonadota</taxon>
        <taxon>Alphaproteobacteria</taxon>
        <taxon>Sphingomonadales</taxon>
        <taxon>Erythrobacteraceae</taxon>
        <taxon>Croceicoccus</taxon>
    </lineage>
</organism>
<sequence length="312" mass="33832">METRANHIWVGAVTLLLLALGAAFVIWLARLNEGSQDQYDIFFKQSVSGLARGSEVAYSGVPVGQVTTIELWKKDPEFVRVRIKIDEDVPVLQGTTASIQGSFTGVSTIQMEGAVRGAPPITEKGPEGVPVIPTKKSGLGELLTNAPLLMERLATLTERMTMVLSDKNQESIEGILENTNRMTRNLAEASPRIDQTMAELQATLRQANNTLAEFEKVAASTNSLIDGEGRPLADQLRETLQSAENAMNTLEATMNDVRPAAQQFSETTLPETEAAIRDLRSTTRALRGITEKLNDQGAGGLIGGEKLPDYQP</sequence>
<comment type="caution">
    <text evidence="4">The sequence shown here is derived from an EMBL/GenBank/DDBJ whole genome shotgun (WGS) entry which is preliminary data.</text>
</comment>
<dbReference type="AlphaFoldDB" id="A0A917DPH5"/>
<feature type="coiled-coil region" evidence="1">
    <location>
        <begin position="197"/>
        <end position="253"/>
    </location>
</feature>
<dbReference type="EMBL" id="BMIP01000001">
    <property type="protein sequence ID" value="GGD56645.1"/>
    <property type="molecule type" value="Genomic_DNA"/>
</dbReference>
<dbReference type="RefSeq" id="WP_066772561.1">
    <property type="nucleotide sequence ID" value="NZ_BMIP01000001.1"/>
</dbReference>
<protein>
    <recommendedName>
        <fullName evidence="3">Mce/MlaD domain-containing protein</fullName>
    </recommendedName>
</protein>
<feature type="domain" description="Mce/MlaD" evidence="3">
    <location>
        <begin position="42"/>
        <end position="111"/>
    </location>
</feature>
<keyword evidence="5" id="KW-1185">Reference proteome</keyword>
<dbReference type="PANTHER" id="PTHR36698">
    <property type="entry name" value="BLL5892 PROTEIN"/>
    <property type="match status" value="1"/>
</dbReference>
<dbReference type="PANTHER" id="PTHR36698:SF2">
    <property type="entry name" value="MCE_MLAD DOMAIN-CONTAINING PROTEIN"/>
    <property type="match status" value="1"/>
</dbReference>
<keyword evidence="1" id="KW-0175">Coiled coil</keyword>
<evidence type="ECO:0000256" key="1">
    <source>
        <dbReference type="SAM" id="Coils"/>
    </source>
</evidence>
<keyword evidence="2" id="KW-1133">Transmembrane helix</keyword>
<name>A0A917DPH5_9SPHN</name>
<dbReference type="Pfam" id="PF02470">
    <property type="entry name" value="MlaD"/>
    <property type="match status" value="1"/>
</dbReference>
<gene>
    <name evidence="4" type="ORF">GCM10010990_02340</name>
</gene>
<accession>A0A917DPH5</accession>